<evidence type="ECO:0000313" key="3">
    <source>
        <dbReference type="Proteomes" id="UP001595867"/>
    </source>
</evidence>
<dbReference type="RefSeq" id="WP_378067980.1">
    <property type="nucleotide sequence ID" value="NZ_JBHSBL010000017.1"/>
</dbReference>
<keyword evidence="3" id="KW-1185">Reference proteome</keyword>
<dbReference type="Proteomes" id="UP001595867">
    <property type="component" value="Unassembled WGS sequence"/>
</dbReference>
<protein>
    <submittedName>
        <fullName evidence="2">Uncharacterized protein</fullName>
    </submittedName>
</protein>
<evidence type="ECO:0000256" key="1">
    <source>
        <dbReference type="SAM" id="MobiDB-lite"/>
    </source>
</evidence>
<comment type="caution">
    <text evidence="2">The sequence shown here is derived from an EMBL/GenBank/DDBJ whole genome shotgun (WGS) entry which is preliminary data.</text>
</comment>
<accession>A0ABV8IZ69</accession>
<name>A0ABV8IZ69_9ACTN</name>
<evidence type="ECO:0000313" key="2">
    <source>
        <dbReference type="EMBL" id="MFC4067020.1"/>
    </source>
</evidence>
<reference evidence="3" key="1">
    <citation type="journal article" date="2019" name="Int. J. Syst. Evol. Microbiol.">
        <title>The Global Catalogue of Microorganisms (GCM) 10K type strain sequencing project: providing services to taxonomists for standard genome sequencing and annotation.</title>
        <authorList>
            <consortium name="The Broad Institute Genomics Platform"/>
            <consortium name="The Broad Institute Genome Sequencing Center for Infectious Disease"/>
            <person name="Wu L."/>
            <person name="Ma J."/>
        </authorList>
    </citation>
    <scope>NUCLEOTIDE SEQUENCE [LARGE SCALE GENOMIC DNA]</scope>
    <source>
        <strain evidence="3">TBRC 5832</strain>
    </source>
</reference>
<sequence length="120" mass="13875">MTELVRCHRQQRPARPPQTRGPHVRGNRLRPSGPSWPVYEFAESDYCYGIGPIRLRLEWVNWAKPIPHEGDYWLGVRGVVIDRYGREGAVREMLVRAARIPVPPACKRPRLRVLRSSTPV</sequence>
<organism evidence="2 3">
    <name type="scientific">Actinoplanes subglobosus</name>
    <dbReference type="NCBI Taxonomy" id="1547892"/>
    <lineage>
        <taxon>Bacteria</taxon>
        <taxon>Bacillati</taxon>
        <taxon>Actinomycetota</taxon>
        <taxon>Actinomycetes</taxon>
        <taxon>Micromonosporales</taxon>
        <taxon>Micromonosporaceae</taxon>
        <taxon>Actinoplanes</taxon>
    </lineage>
</organism>
<feature type="region of interest" description="Disordered" evidence="1">
    <location>
        <begin position="1"/>
        <end position="29"/>
    </location>
</feature>
<dbReference type="EMBL" id="JBHSBL010000017">
    <property type="protein sequence ID" value="MFC4067020.1"/>
    <property type="molecule type" value="Genomic_DNA"/>
</dbReference>
<gene>
    <name evidence="2" type="ORF">ACFO0C_18950</name>
</gene>
<proteinExistence type="predicted"/>